<evidence type="ECO:0000313" key="1">
    <source>
        <dbReference type="EMBL" id="SNQ60949.1"/>
    </source>
</evidence>
<name>A0A284VP06_9EURY</name>
<keyword evidence="2" id="KW-1185">Reference proteome</keyword>
<reference evidence="2" key="1">
    <citation type="submission" date="2017-06" db="EMBL/GenBank/DDBJ databases">
        <authorList>
            <person name="Cremers G."/>
        </authorList>
    </citation>
    <scope>NUCLEOTIDE SEQUENCE [LARGE SCALE GENOMIC DNA]</scope>
</reference>
<sequence>MVALIGGIIAGLAFNTVLGAVWSNSKELHVIAIPGDIGAGKISKVTFITFSNGAAIGNVNVTLSGAASEHGMTDTDGMLVLAVNATKNGSINVNAEKPGHENGTFVISATPGLDIGASPASITSGVATYVTFSVTGMGKPVEGAAVNLSGSGIGLDGVTGSNGQIIMQVNPPGTGQITLTAKKSGYVDGSNAMTSASQQTLGVSSSQNTVTVNVPAYITFTVTAGGSAVNDAIVSLSGAASGSGVTNQDGRTVIQVTPSTTGTITASASKTGFAGGSVTVTSASTQSLYITTSPSTITAGVPTYVLFTATSGNSAIEGAAITLTGAASGNGVTNQNGQAILLVNSTGTGTITASTTKTGYSSASTTFSAAGQPTLSISASPSNVTNGVPTYVVFTVKSGNSAISGATVSISGGGISTDGMTNSAGQVTLQLNAAGTSTINVAARKTGYTDGTMAITH</sequence>
<proteinExistence type="predicted"/>
<gene>
    <name evidence="1" type="ORF">MNV_210056</name>
</gene>
<dbReference type="RefSeq" id="WP_096205503.1">
    <property type="nucleotide sequence ID" value="NZ_FZMP01000124.1"/>
</dbReference>
<dbReference type="AlphaFoldDB" id="A0A284VP06"/>
<protein>
    <submittedName>
        <fullName evidence="1">Uncharacterized protein</fullName>
    </submittedName>
</protein>
<dbReference type="Proteomes" id="UP000218615">
    <property type="component" value="Unassembled WGS sequence"/>
</dbReference>
<organism evidence="1 2">
    <name type="scientific">Candidatus Methanoperedens nitratireducens</name>
    <dbReference type="NCBI Taxonomy" id="1392998"/>
    <lineage>
        <taxon>Archaea</taxon>
        <taxon>Methanobacteriati</taxon>
        <taxon>Methanobacteriota</taxon>
        <taxon>Stenosarchaea group</taxon>
        <taxon>Methanomicrobia</taxon>
        <taxon>Methanosarcinales</taxon>
        <taxon>ANME-2 cluster</taxon>
        <taxon>Candidatus Methanoperedentaceae</taxon>
        <taxon>Candidatus Methanoperedens</taxon>
    </lineage>
</organism>
<accession>A0A284VP06</accession>
<evidence type="ECO:0000313" key="2">
    <source>
        <dbReference type="Proteomes" id="UP000218615"/>
    </source>
</evidence>
<dbReference type="EMBL" id="FZMP01000124">
    <property type="protein sequence ID" value="SNQ60949.1"/>
    <property type="molecule type" value="Genomic_DNA"/>
</dbReference>